<dbReference type="Gene3D" id="1.10.260.40">
    <property type="entry name" value="lambda repressor-like DNA-binding domains"/>
    <property type="match status" value="1"/>
</dbReference>
<dbReference type="AlphaFoldDB" id="A0A3M2JIC3"/>
<feature type="domain" description="HTH cro/C1-type" evidence="2">
    <location>
        <begin position="46"/>
        <end position="100"/>
    </location>
</feature>
<dbReference type="InterPro" id="IPR001387">
    <property type="entry name" value="Cro/C1-type_HTH"/>
</dbReference>
<protein>
    <submittedName>
        <fullName evidence="3">XRE family transcriptional regulator</fullName>
    </submittedName>
</protein>
<dbReference type="CDD" id="cd00093">
    <property type="entry name" value="HTH_XRE"/>
    <property type="match status" value="1"/>
</dbReference>
<evidence type="ECO:0000313" key="3">
    <source>
        <dbReference type="EMBL" id="RMI13389.1"/>
    </source>
</evidence>
<evidence type="ECO:0000259" key="2">
    <source>
        <dbReference type="PROSITE" id="PS50943"/>
    </source>
</evidence>
<evidence type="ECO:0000256" key="1">
    <source>
        <dbReference type="SAM" id="MobiDB-lite"/>
    </source>
</evidence>
<dbReference type="PROSITE" id="PS50943">
    <property type="entry name" value="HTH_CROC1"/>
    <property type="match status" value="1"/>
</dbReference>
<dbReference type="EMBL" id="RFFI01000016">
    <property type="protein sequence ID" value="RMI13389.1"/>
    <property type="molecule type" value="Genomic_DNA"/>
</dbReference>
<reference evidence="3 4" key="1">
    <citation type="submission" date="2018-10" db="EMBL/GenBank/DDBJ databases">
        <title>Isolation, diversity and antifungal activity of actinobacteria from wheat.</title>
        <authorList>
            <person name="Han C."/>
        </authorList>
    </citation>
    <scope>NUCLEOTIDE SEQUENCE [LARGE SCALE GENOMIC DNA]</scope>
    <source>
        <strain evidence="3 4">NEAU-YY56</strain>
    </source>
</reference>
<evidence type="ECO:0000313" key="4">
    <source>
        <dbReference type="Proteomes" id="UP000269289"/>
    </source>
</evidence>
<dbReference type="SUPFAM" id="SSF47413">
    <property type="entry name" value="lambda repressor-like DNA-binding domains"/>
    <property type="match status" value="1"/>
</dbReference>
<dbReference type="Pfam" id="PF13560">
    <property type="entry name" value="HTH_31"/>
    <property type="match status" value="1"/>
</dbReference>
<dbReference type="InterPro" id="IPR010982">
    <property type="entry name" value="Lambda_DNA-bd_dom_sf"/>
</dbReference>
<feature type="region of interest" description="Disordered" evidence="1">
    <location>
        <begin position="142"/>
        <end position="161"/>
    </location>
</feature>
<keyword evidence="4" id="KW-1185">Reference proteome</keyword>
<dbReference type="Proteomes" id="UP000269289">
    <property type="component" value="Unassembled WGS sequence"/>
</dbReference>
<sequence length="161" mass="17119">MSVRATSQDRVIARSGIVIARSEQYRVLVSSRERAEVFTRLVGLELKGRIVSRGFTAQQVARAGGRSPAAFSRWLNGKVEIPLAVLCESCEIIGVDPKDVVEAAYGRLGAEGRSAPPAGATVALRGAPHAADVVTLYHDELDPDRATTAAPATSGRAPRRD</sequence>
<name>A0A3M2JIC3_9CELL</name>
<proteinExistence type="predicted"/>
<organism evidence="3 4">
    <name type="scientific">Cellulomonas triticagri</name>
    <dbReference type="NCBI Taxonomy" id="2483352"/>
    <lineage>
        <taxon>Bacteria</taxon>
        <taxon>Bacillati</taxon>
        <taxon>Actinomycetota</taxon>
        <taxon>Actinomycetes</taxon>
        <taxon>Micrococcales</taxon>
        <taxon>Cellulomonadaceae</taxon>
        <taxon>Cellulomonas</taxon>
    </lineage>
</organism>
<accession>A0A3M2JIC3</accession>
<gene>
    <name evidence="3" type="ORF">EBM89_04545</name>
</gene>
<comment type="caution">
    <text evidence="3">The sequence shown here is derived from an EMBL/GenBank/DDBJ whole genome shotgun (WGS) entry which is preliminary data.</text>
</comment>
<dbReference type="GO" id="GO:0003677">
    <property type="term" value="F:DNA binding"/>
    <property type="evidence" value="ECO:0007669"/>
    <property type="project" value="InterPro"/>
</dbReference>